<gene>
    <name evidence="2" type="primary">gly-4</name>
    <name evidence="2" type="ORF">SNEC2469_LOCUS6913</name>
</gene>
<dbReference type="AlphaFoldDB" id="A0A812N112"/>
<evidence type="ECO:0000256" key="1">
    <source>
        <dbReference type="SAM" id="MobiDB-lite"/>
    </source>
</evidence>
<feature type="non-terminal residue" evidence="2">
    <location>
        <position position="71"/>
    </location>
</feature>
<evidence type="ECO:0000313" key="3">
    <source>
        <dbReference type="Proteomes" id="UP000601435"/>
    </source>
</evidence>
<reference evidence="2" key="1">
    <citation type="submission" date="2021-02" db="EMBL/GenBank/DDBJ databases">
        <authorList>
            <person name="Dougan E. K."/>
            <person name="Rhodes N."/>
            <person name="Thang M."/>
            <person name="Chan C."/>
        </authorList>
    </citation>
    <scope>NUCLEOTIDE SEQUENCE</scope>
</reference>
<name>A0A812N112_9DINO</name>
<proteinExistence type="predicted"/>
<feature type="non-terminal residue" evidence="2">
    <location>
        <position position="1"/>
    </location>
</feature>
<protein>
    <submittedName>
        <fullName evidence="2">Gly-4 protein</fullName>
    </submittedName>
</protein>
<feature type="compositionally biased region" description="Low complexity" evidence="1">
    <location>
        <begin position="28"/>
        <end position="38"/>
    </location>
</feature>
<organism evidence="2 3">
    <name type="scientific">Symbiodinium necroappetens</name>
    <dbReference type="NCBI Taxonomy" id="1628268"/>
    <lineage>
        <taxon>Eukaryota</taxon>
        <taxon>Sar</taxon>
        <taxon>Alveolata</taxon>
        <taxon>Dinophyceae</taxon>
        <taxon>Suessiales</taxon>
        <taxon>Symbiodiniaceae</taxon>
        <taxon>Symbiodinium</taxon>
    </lineage>
</organism>
<dbReference type="EMBL" id="CAJNJA010011918">
    <property type="protein sequence ID" value="CAE7283396.1"/>
    <property type="molecule type" value="Genomic_DNA"/>
</dbReference>
<keyword evidence="3" id="KW-1185">Reference proteome</keyword>
<comment type="caution">
    <text evidence="2">The sequence shown here is derived from an EMBL/GenBank/DDBJ whole genome shotgun (WGS) entry which is preliminary data.</text>
</comment>
<feature type="compositionally biased region" description="Polar residues" evidence="1">
    <location>
        <begin position="1"/>
        <end position="16"/>
    </location>
</feature>
<dbReference type="Proteomes" id="UP000601435">
    <property type="component" value="Unassembled WGS sequence"/>
</dbReference>
<evidence type="ECO:0000313" key="2">
    <source>
        <dbReference type="EMBL" id="CAE7283396.1"/>
    </source>
</evidence>
<feature type="region of interest" description="Disordered" evidence="1">
    <location>
        <begin position="1"/>
        <end position="57"/>
    </location>
</feature>
<sequence length="71" mass="7491">PPSGGQPQVVTAGRQSLQPQPPRPQPQPQFQQPLQQRPKPQPASARPSTGAFAEPLANLPVHYNFGGSSAS</sequence>
<accession>A0A812N112</accession>